<dbReference type="PROSITE" id="PS50020">
    <property type="entry name" value="WW_DOMAIN_2"/>
    <property type="match status" value="1"/>
</dbReference>
<feature type="region of interest" description="Disordered" evidence="2">
    <location>
        <begin position="80"/>
        <end position="119"/>
    </location>
</feature>
<proteinExistence type="predicted"/>
<name>A0A8H4LYI9_9HYPO</name>
<comment type="caution">
    <text evidence="4">The sequence shown here is derived from an EMBL/GenBank/DDBJ whole genome shotgun (WGS) entry which is preliminary data.</text>
</comment>
<dbReference type="AlphaFoldDB" id="A0A8H4LYI9"/>
<dbReference type="SMART" id="SM00456">
    <property type="entry name" value="WW"/>
    <property type="match status" value="2"/>
</dbReference>
<feature type="domain" description="WW" evidence="3">
    <location>
        <begin position="17"/>
        <end position="50"/>
    </location>
</feature>
<keyword evidence="1" id="KW-0677">Repeat</keyword>
<feature type="compositionally biased region" description="Basic and acidic residues" evidence="2">
    <location>
        <begin position="485"/>
        <end position="525"/>
    </location>
</feature>
<dbReference type="GO" id="GO:0003712">
    <property type="term" value="F:transcription coregulator activity"/>
    <property type="evidence" value="ECO:0007669"/>
    <property type="project" value="TreeGrafter"/>
</dbReference>
<dbReference type="EMBL" id="JAAVMX010000006">
    <property type="protein sequence ID" value="KAF4507332.1"/>
    <property type="molecule type" value="Genomic_DNA"/>
</dbReference>
<feature type="region of interest" description="Disordered" evidence="2">
    <location>
        <begin position="475"/>
        <end position="569"/>
    </location>
</feature>
<evidence type="ECO:0000313" key="5">
    <source>
        <dbReference type="Proteomes" id="UP000557566"/>
    </source>
</evidence>
<dbReference type="GO" id="GO:0070063">
    <property type="term" value="F:RNA polymerase binding"/>
    <property type="evidence" value="ECO:0007669"/>
    <property type="project" value="InterPro"/>
</dbReference>
<dbReference type="SUPFAM" id="SSF81698">
    <property type="entry name" value="FF domain"/>
    <property type="match status" value="1"/>
</dbReference>
<feature type="region of interest" description="Disordered" evidence="2">
    <location>
        <begin position="45"/>
        <end position="68"/>
    </location>
</feature>
<dbReference type="InterPro" id="IPR045148">
    <property type="entry name" value="TCRG1-like"/>
</dbReference>
<sequence length="569" mass="64546">MLKSTYKPSPAALAAAAPLLPGWSEHKAPTGHTYYYHAETKSSTYKRPGVPVAEPGPAPAPSPYAHLPNLSDPRVANAYLAQLNPPPPPPPPRHGPAGRGGLQARPRPQPTDKPRRKEAIPGCEPWLLVYTKYSRRFVYNPVNKASYWRIPEKLMPGILELDKARIRDKASVGTQDDEAGPRPRNEPVKQAAARLHAADSSDEYEEVDVTDDEDGDEAGGDEADGERRSKRRRTGDDGQDAQDDTVEFTEADIAAQLQLMGDDYGLEPGDYDDGNMDNWPDGTAGVDFSDEDAKWLFKDLLNDFSINPYSPWDKLLEEARILQDARYTALATTRARKECWDEWCREKITELKEQRAKQEKKDPKVAYMAFLQEKATPKLYWPEFRRKYKKEEPIKDMRLPDKDREKAYREHVNRLKLPQATLKSDLTALLKAQPLHLLHRKSLSGSLPTAVLTDIRYISLEPGVRDSLVEAYVQSLPPPPDDAAAAERDEDRKKERDARERRERALQERNQAVEEQKRRRERDVAASKARLRQGEREIEMAMRVDKRGLQKQLAREHAGEGESEDKSKG</sequence>
<dbReference type="Gene3D" id="1.10.10.440">
    <property type="entry name" value="FF domain"/>
    <property type="match status" value="2"/>
</dbReference>
<dbReference type="Proteomes" id="UP000557566">
    <property type="component" value="Unassembled WGS sequence"/>
</dbReference>
<dbReference type="InterPro" id="IPR002713">
    <property type="entry name" value="FF_domain"/>
</dbReference>
<evidence type="ECO:0000259" key="3">
    <source>
        <dbReference type="PROSITE" id="PS50020"/>
    </source>
</evidence>
<dbReference type="Pfam" id="PF00397">
    <property type="entry name" value="WW"/>
    <property type="match status" value="1"/>
</dbReference>
<dbReference type="PANTHER" id="PTHR15377">
    <property type="entry name" value="TRANSCRIPTION ELONGATION REGULATOR 1"/>
    <property type="match status" value="1"/>
</dbReference>
<gene>
    <name evidence="4" type="ORF">G6O67_005982</name>
</gene>
<accession>A0A8H4LYI9</accession>
<evidence type="ECO:0000256" key="2">
    <source>
        <dbReference type="SAM" id="MobiDB-lite"/>
    </source>
</evidence>
<organism evidence="4 5">
    <name type="scientific">Ophiocordyceps sinensis</name>
    <dbReference type="NCBI Taxonomy" id="72228"/>
    <lineage>
        <taxon>Eukaryota</taxon>
        <taxon>Fungi</taxon>
        <taxon>Dikarya</taxon>
        <taxon>Ascomycota</taxon>
        <taxon>Pezizomycotina</taxon>
        <taxon>Sordariomycetes</taxon>
        <taxon>Hypocreomycetidae</taxon>
        <taxon>Hypocreales</taxon>
        <taxon>Ophiocordycipitaceae</taxon>
        <taxon>Ophiocordyceps</taxon>
    </lineage>
</organism>
<protein>
    <recommendedName>
        <fullName evidence="3">WW domain-containing protein</fullName>
    </recommendedName>
</protein>
<feature type="compositionally biased region" description="Basic and acidic residues" evidence="2">
    <location>
        <begin position="110"/>
        <end position="119"/>
    </location>
</feature>
<reference evidence="4 5" key="1">
    <citation type="journal article" date="2020" name="Genome Biol. Evol.">
        <title>A new high-quality draft genome assembly of the Chinese cordyceps Ophiocordyceps sinensis.</title>
        <authorList>
            <person name="Shu R."/>
            <person name="Zhang J."/>
            <person name="Meng Q."/>
            <person name="Zhang H."/>
            <person name="Zhou G."/>
            <person name="Li M."/>
            <person name="Wu P."/>
            <person name="Zhao Y."/>
            <person name="Chen C."/>
            <person name="Qin Q."/>
        </authorList>
    </citation>
    <scope>NUCLEOTIDE SEQUENCE [LARGE SCALE GENOMIC DNA]</scope>
    <source>
        <strain evidence="4 5">IOZ07</strain>
    </source>
</reference>
<evidence type="ECO:0000256" key="1">
    <source>
        <dbReference type="ARBA" id="ARBA00022737"/>
    </source>
</evidence>
<dbReference type="PROSITE" id="PS01159">
    <property type="entry name" value="WW_DOMAIN_1"/>
    <property type="match status" value="1"/>
</dbReference>
<dbReference type="InterPro" id="IPR001202">
    <property type="entry name" value="WW_dom"/>
</dbReference>
<keyword evidence="5" id="KW-1185">Reference proteome</keyword>
<feature type="region of interest" description="Disordered" evidence="2">
    <location>
        <begin position="170"/>
        <end position="245"/>
    </location>
</feature>
<dbReference type="SUPFAM" id="SSF51045">
    <property type="entry name" value="WW domain"/>
    <property type="match status" value="1"/>
</dbReference>
<dbReference type="InterPro" id="IPR036517">
    <property type="entry name" value="FF_domain_sf"/>
</dbReference>
<feature type="compositionally biased region" description="Acidic residues" evidence="2">
    <location>
        <begin position="200"/>
        <end position="224"/>
    </location>
</feature>
<dbReference type="CDD" id="cd00201">
    <property type="entry name" value="WW"/>
    <property type="match status" value="1"/>
</dbReference>
<dbReference type="GO" id="GO:0005634">
    <property type="term" value="C:nucleus"/>
    <property type="evidence" value="ECO:0007669"/>
    <property type="project" value="TreeGrafter"/>
</dbReference>
<dbReference type="Pfam" id="PF01846">
    <property type="entry name" value="FF"/>
    <property type="match status" value="1"/>
</dbReference>
<dbReference type="PANTHER" id="PTHR15377:SF3">
    <property type="entry name" value="WW DOMAIN-CONTAINING PROTEIN"/>
    <property type="match status" value="1"/>
</dbReference>
<dbReference type="Gene3D" id="2.20.70.10">
    <property type="match status" value="2"/>
</dbReference>
<feature type="compositionally biased region" description="Basic and acidic residues" evidence="2">
    <location>
        <begin position="532"/>
        <end position="569"/>
    </location>
</feature>
<feature type="compositionally biased region" description="Pro residues" evidence="2">
    <location>
        <begin position="84"/>
        <end position="94"/>
    </location>
</feature>
<evidence type="ECO:0000313" key="4">
    <source>
        <dbReference type="EMBL" id="KAF4507332.1"/>
    </source>
</evidence>
<dbReference type="InterPro" id="IPR036020">
    <property type="entry name" value="WW_dom_sf"/>
</dbReference>